<accession>A0ABS1F814</accession>
<evidence type="ECO:0000256" key="1">
    <source>
        <dbReference type="ARBA" id="ARBA00023125"/>
    </source>
</evidence>
<dbReference type="Proteomes" id="UP000652760">
    <property type="component" value="Unassembled WGS sequence"/>
</dbReference>
<protein>
    <submittedName>
        <fullName evidence="3">Helix-turn-helix transcriptional regulator</fullName>
    </submittedName>
</protein>
<keyword evidence="4" id="KW-1185">Reference proteome</keyword>
<dbReference type="CDD" id="cd02209">
    <property type="entry name" value="cupin_XRE_C"/>
    <property type="match status" value="1"/>
</dbReference>
<comment type="caution">
    <text evidence="3">The sequence shown here is derived from an EMBL/GenBank/DDBJ whole genome shotgun (WGS) entry which is preliminary data.</text>
</comment>
<dbReference type="EMBL" id="JAENHM010000058">
    <property type="protein sequence ID" value="MBK1839573.1"/>
    <property type="molecule type" value="Genomic_DNA"/>
</dbReference>
<evidence type="ECO:0000313" key="4">
    <source>
        <dbReference type="Proteomes" id="UP000652760"/>
    </source>
</evidence>
<dbReference type="SMART" id="SM00530">
    <property type="entry name" value="HTH_XRE"/>
    <property type="match status" value="1"/>
</dbReference>
<dbReference type="SUPFAM" id="SSF47413">
    <property type="entry name" value="lambda repressor-like DNA-binding domains"/>
    <property type="match status" value="1"/>
</dbReference>
<dbReference type="CDD" id="cd00093">
    <property type="entry name" value="HTH_XRE"/>
    <property type="match status" value="1"/>
</dbReference>
<dbReference type="Gene3D" id="1.10.260.40">
    <property type="entry name" value="lambda repressor-like DNA-binding domains"/>
    <property type="match status" value="1"/>
</dbReference>
<dbReference type="PANTHER" id="PTHR46797:SF20">
    <property type="entry name" value="BLR4304 PROTEIN"/>
    <property type="match status" value="1"/>
</dbReference>
<dbReference type="SUPFAM" id="SSF51182">
    <property type="entry name" value="RmlC-like cupins"/>
    <property type="match status" value="1"/>
</dbReference>
<name>A0ABS1F814_9PROT</name>
<reference evidence="4" key="1">
    <citation type="submission" date="2021-01" db="EMBL/GenBank/DDBJ databases">
        <title>Genome public.</title>
        <authorList>
            <person name="Liu C."/>
            <person name="Sun Q."/>
        </authorList>
    </citation>
    <scope>NUCLEOTIDE SEQUENCE [LARGE SCALE GENOMIC DNA]</scope>
    <source>
        <strain evidence="4">YIM B02556</strain>
    </source>
</reference>
<feature type="domain" description="HTH cro/C1-type" evidence="2">
    <location>
        <begin position="26"/>
        <end position="80"/>
    </location>
</feature>
<dbReference type="PROSITE" id="PS50943">
    <property type="entry name" value="HTH_CROC1"/>
    <property type="match status" value="1"/>
</dbReference>
<organism evidence="3 4">
    <name type="scientific">Azospirillum endophyticum</name>
    <dbReference type="NCBI Taxonomy" id="2800326"/>
    <lineage>
        <taxon>Bacteria</taxon>
        <taxon>Pseudomonadati</taxon>
        <taxon>Pseudomonadota</taxon>
        <taxon>Alphaproteobacteria</taxon>
        <taxon>Rhodospirillales</taxon>
        <taxon>Azospirillaceae</taxon>
        <taxon>Azospirillum</taxon>
    </lineage>
</organism>
<evidence type="ECO:0000313" key="3">
    <source>
        <dbReference type="EMBL" id="MBK1839573.1"/>
    </source>
</evidence>
<sequence length="228" mass="25134">MAGKREGAMQDHDGLANTTSRLGVCLKAARRARGLTLKQVAERTGMALSTLSKVENGQMSLTYDKLLQLTAGLKIEIAELFEPAGSRPERREVVTARRSISRAGQGHLVDTTFYSYRYQCTDLVGKQMVPILAEIRARTLEEFGALLRHAGEEYFYVTSGRVAVHTEFYEPAILEVGDGIYLDSSMGHAYLNAGEEPARAICVCTSEEPDLYQKLRSISEAEARPVDA</sequence>
<evidence type="ECO:0000259" key="2">
    <source>
        <dbReference type="PROSITE" id="PS50943"/>
    </source>
</evidence>
<dbReference type="InterPro" id="IPR050807">
    <property type="entry name" value="TransReg_Diox_bact_type"/>
</dbReference>
<dbReference type="InterPro" id="IPR001387">
    <property type="entry name" value="Cro/C1-type_HTH"/>
</dbReference>
<gene>
    <name evidence="3" type="ORF">JHL17_19365</name>
</gene>
<dbReference type="Pfam" id="PF01381">
    <property type="entry name" value="HTH_3"/>
    <property type="match status" value="1"/>
</dbReference>
<dbReference type="InterPro" id="IPR014710">
    <property type="entry name" value="RmlC-like_jellyroll"/>
</dbReference>
<dbReference type="Pfam" id="PF07883">
    <property type="entry name" value="Cupin_2"/>
    <property type="match status" value="1"/>
</dbReference>
<dbReference type="InterPro" id="IPR013096">
    <property type="entry name" value="Cupin_2"/>
</dbReference>
<dbReference type="PANTHER" id="PTHR46797">
    <property type="entry name" value="HTH-TYPE TRANSCRIPTIONAL REGULATOR"/>
    <property type="match status" value="1"/>
</dbReference>
<dbReference type="InterPro" id="IPR010982">
    <property type="entry name" value="Lambda_DNA-bd_dom_sf"/>
</dbReference>
<proteinExistence type="predicted"/>
<dbReference type="Gene3D" id="2.60.120.10">
    <property type="entry name" value="Jelly Rolls"/>
    <property type="match status" value="1"/>
</dbReference>
<dbReference type="InterPro" id="IPR011051">
    <property type="entry name" value="RmlC_Cupin_sf"/>
</dbReference>
<keyword evidence="1" id="KW-0238">DNA-binding</keyword>